<evidence type="ECO:0000313" key="2">
    <source>
        <dbReference type="EMBL" id="UOX32978.1"/>
    </source>
</evidence>
<gene>
    <name evidence="2" type="ORF">LXD69_13140</name>
</gene>
<dbReference type="RefSeq" id="WP_246915742.1">
    <property type="nucleotide sequence ID" value="NZ_CP090145.1"/>
</dbReference>
<evidence type="ECO:0000256" key="1">
    <source>
        <dbReference type="SAM" id="SignalP"/>
    </source>
</evidence>
<accession>A0ABY4HK78</accession>
<name>A0ABY4HK78_9FLAO</name>
<proteinExistence type="predicted"/>
<dbReference type="EMBL" id="CP090145">
    <property type="protein sequence ID" value="UOX32978.1"/>
    <property type="molecule type" value="Genomic_DNA"/>
</dbReference>
<reference evidence="2" key="1">
    <citation type="submission" date="2021-12" db="EMBL/GenBank/DDBJ databases">
        <authorList>
            <person name="Cha I.-T."/>
            <person name="Lee K.-E."/>
            <person name="Park S.-J."/>
        </authorList>
    </citation>
    <scope>NUCLEOTIDE SEQUENCE</scope>
    <source>
        <strain evidence="2">YSM-43</strain>
    </source>
</reference>
<reference evidence="2" key="2">
    <citation type="submission" date="2022-04" db="EMBL/GenBank/DDBJ databases">
        <title>Complete Genome Sequence of Flavobacterium sediminilitoris YSM-43, Isolated from a Tidal Sediment.</title>
        <authorList>
            <person name="Lee P.A."/>
        </authorList>
    </citation>
    <scope>NUCLEOTIDE SEQUENCE</scope>
    <source>
        <strain evidence="2">YSM-43</strain>
    </source>
</reference>
<keyword evidence="3" id="KW-1185">Reference proteome</keyword>
<organism evidence="2 3">
    <name type="scientific">Flavobacterium sediminilitoris</name>
    <dbReference type="NCBI Taxonomy" id="2024526"/>
    <lineage>
        <taxon>Bacteria</taxon>
        <taxon>Pseudomonadati</taxon>
        <taxon>Bacteroidota</taxon>
        <taxon>Flavobacteriia</taxon>
        <taxon>Flavobacteriales</taxon>
        <taxon>Flavobacteriaceae</taxon>
        <taxon>Flavobacterium</taxon>
    </lineage>
</organism>
<feature type="signal peptide" evidence="1">
    <location>
        <begin position="1"/>
        <end position="16"/>
    </location>
</feature>
<keyword evidence="1" id="KW-0732">Signal</keyword>
<dbReference type="SUPFAM" id="SSF53187">
    <property type="entry name" value="Zn-dependent exopeptidases"/>
    <property type="match status" value="1"/>
</dbReference>
<feature type="chain" id="PRO_5046171715" evidence="1">
    <location>
        <begin position="17"/>
        <end position="568"/>
    </location>
</feature>
<dbReference type="Gene3D" id="3.40.630.10">
    <property type="entry name" value="Zn peptidases"/>
    <property type="match status" value="1"/>
</dbReference>
<dbReference type="Proteomes" id="UP000830454">
    <property type="component" value="Chromosome"/>
</dbReference>
<protein>
    <submittedName>
        <fullName evidence="2">M14 family metallopeptidase</fullName>
    </submittedName>
</protein>
<evidence type="ECO:0000313" key="3">
    <source>
        <dbReference type="Proteomes" id="UP000830454"/>
    </source>
</evidence>
<dbReference type="CDD" id="cd06241">
    <property type="entry name" value="M14-like"/>
    <property type="match status" value="1"/>
</dbReference>
<sequence length="568" mass="65834">MKKLLFFLLTSSLIIAQNLQTPFENGNGNQSTTYEDCIAYYKTLASLFNTIQIEEMGLTDSGEPLHIVTFSQNTSFDYYQNKAVILINNGIHPGEPDGIDATMMYFRDLATAKIKVPKNTIIVTIPVYNIGGSLNRNSHSRANQNGPEEYGFRGNARNYDLNRDFIKSDSKNSRSFQEIFHLVNPDMFIDNHVSNGADYQYTFTCIATQHERLGGKLGEFYKNEMHPSIMKDLKKKKIESVPYVNVHGDKPDDGFAQFMDSPRYATGYTTLFNSLGSVPETHMLKPYKDRVHVTYEYMVSTVNYVDANYQKIKKLKSENLKNYKVGMKYPLQWEIDSSKVSKIEFKGYKGDYKPSEISGKNRLYYDKKQPFTKKIPFYNDYKATKEVVIPEYYVVSKSQWPILDLLKLNAIEMKALSNDTIIEVESYKITAYETSRYSYEGHYGHYNTKVSKSIEKIAFRKGDFLIKTQQKGVKYLLETLEPEAIDSYFNWNFFDPILQQKEYFSAYVFEDLAKAFLDKNPTIKAEFDAKKQTDKAFAENGTAQLDWVYKHSPYYEKAHLQYPVYRIK</sequence>